<keyword evidence="6" id="KW-1185">Reference proteome</keyword>
<dbReference type="InterPro" id="IPR005107">
    <property type="entry name" value="CO_DH_flav_C"/>
</dbReference>
<dbReference type="InterPro" id="IPR036683">
    <property type="entry name" value="CO_DH_flav_C_dom_sf"/>
</dbReference>
<accession>A0ABX1S9M2</accession>
<dbReference type="Pfam" id="PF03450">
    <property type="entry name" value="CO_deh_flav_C"/>
    <property type="match status" value="1"/>
</dbReference>
<dbReference type="SUPFAM" id="SSF56176">
    <property type="entry name" value="FAD-binding/transporter-associated domain-like"/>
    <property type="match status" value="1"/>
</dbReference>
<dbReference type="InterPro" id="IPR016169">
    <property type="entry name" value="FAD-bd_PCMH_sub2"/>
</dbReference>
<dbReference type="SUPFAM" id="SSF55447">
    <property type="entry name" value="CO dehydrogenase flavoprotein C-terminal domain-like"/>
    <property type="match status" value="1"/>
</dbReference>
<evidence type="ECO:0000256" key="1">
    <source>
        <dbReference type="ARBA" id="ARBA00022630"/>
    </source>
</evidence>
<feature type="domain" description="FAD-binding PCMH-type" evidence="4">
    <location>
        <begin position="1"/>
        <end position="174"/>
    </location>
</feature>
<organism evidence="5 6">
    <name type="scientific">Pseudonocardia acidicola</name>
    <dbReference type="NCBI Taxonomy" id="2724939"/>
    <lineage>
        <taxon>Bacteria</taxon>
        <taxon>Bacillati</taxon>
        <taxon>Actinomycetota</taxon>
        <taxon>Actinomycetes</taxon>
        <taxon>Pseudonocardiales</taxon>
        <taxon>Pseudonocardiaceae</taxon>
        <taxon>Pseudonocardia</taxon>
    </lineage>
</organism>
<dbReference type="Gene3D" id="3.30.390.50">
    <property type="entry name" value="CO dehydrogenase flavoprotein, C-terminal domain"/>
    <property type="match status" value="1"/>
</dbReference>
<dbReference type="InterPro" id="IPR051312">
    <property type="entry name" value="Diverse_Substr_Oxidored"/>
</dbReference>
<evidence type="ECO:0000256" key="3">
    <source>
        <dbReference type="ARBA" id="ARBA00023002"/>
    </source>
</evidence>
<sequence length="285" mass="30084">MRTATFEFTRAASLDEALAAMATGAQALAGGQSLVQTMKLRQAAPAHLVDINGVDDLRGLASDGDGLRIGALTRIAELASSPDLARHCPWLQDAARRTADVQVRNRGTIGGNLCFADPRSNLASTLISLRAELTVRSRGGTRRLGVEELFAGFRRNTLAAGELVTAVHVPGWAPAARGAYRELSRQPNGVPVVNVAVTVNTDGVVGIGVGGLGMRPLRALQVEEALRTVDRTDPDAVRTAAGRLADDLGAVEPLTDLHGSAEYRLDVATALLRRLVVETARTEES</sequence>
<gene>
    <name evidence="5" type="ORF">HF526_10825</name>
</gene>
<keyword evidence="2" id="KW-0274">FAD</keyword>
<comment type="caution">
    <text evidence="5">The sequence shown here is derived from an EMBL/GenBank/DDBJ whole genome shotgun (WGS) entry which is preliminary data.</text>
</comment>
<dbReference type="PANTHER" id="PTHR42659:SF2">
    <property type="entry name" value="XANTHINE DEHYDROGENASE SUBUNIT C-RELATED"/>
    <property type="match status" value="1"/>
</dbReference>
<dbReference type="Gene3D" id="3.30.43.10">
    <property type="entry name" value="Uridine Diphospho-n-acetylenolpyruvylglucosamine Reductase, domain 2"/>
    <property type="match status" value="1"/>
</dbReference>
<evidence type="ECO:0000259" key="4">
    <source>
        <dbReference type="PROSITE" id="PS51387"/>
    </source>
</evidence>
<keyword evidence="1" id="KW-0285">Flavoprotein</keyword>
<dbReference type="SMART" id="SM01092">
    <property type="entry name" value="CO_deh_flav_C"/>
    <property type="match status" value="1"/>
</dbReference>
<dbReference type="InterPro" id="IPR016166">
    <property type="entry name" value="FAD-bd_PCMH"/>
</dbReference>
<dbReference type="Gene3D" id="3.30.465.10">
    <property type="match status" value="1"/>
</dbReference>
<dbReference type="Pfam" id="PF00941">
    <property type="entry name" value="FAD_binding_5"/>
    <property type="match status" value="1"/>
</dbReference>
<dbReference type="Proteomes" id="UP000820669">
    <property type="component" value="Unassembled WGS sequence"/>
</dbReference>
<dbReference type="EMBL" id="JAAXLA010000015">
    <property type="protein sequence ID" value="NMH97800.1"/>
    <property type="molecule type" value="Genomic_DNA"/>
</dbReference>
<keyword evidence="3" id="KW-0560">Oxidoreductase</keyword>
<name>A0ABX1S9M2_9PSEU</name>
<dbReference type="InterPro" id="IPR002346">
    <property type="entry name" value="Mopterin_DH_FAD-bd"/>
</dbReference>
<protein>
    <submittedName>
        <fullName evidence="5">Xanthine dehydrogenase family protein subunit M</fullName>
    </submittedName>
</protein>
<dbReference type="PROSITE" id="PS51387">
    <property type="entry name" value="FAD_PCMH"/>
    <property type="match status" value="1"/>
</dbReference>
<evidence type="ECO:0000313" key="6">
    <source>
        <dbReference type="Proteomes" id="UP000820669"/>
    </source>
</evidence>
<proteinExistence type="predicted"/>
<dbReference type="RefSeq" id="WP_169381241.1">
    <property type="nucleotide sequence ID" value="NZ_JAAXLA010000015.1"/>
</dbReference>
<evidence type="ECO:0000256" key="2">
    <source>
        <dbReference type="ARBA" id="ARBA00022827"/>
    </source>
</evidence>
<dbReference type="InterPro" id="IPR036318">
    <property type="entry name" value="FAD-bd_PCMH-like_sf"/>
</dbReference>
<dbReference type="PANTHER" id="PTHR42659">
    <property type="entry name" value="XANTHINE DEHYDROGENASE SUBUNIT C-RELATED"/>
    <property type="match status" value="1"/>
</dbReference>
<evidence type="ECO:0000313" key="5">
    <source>
        <dbReference type="EMBL" id="NMH97800.1"/>
    </source>
</evidence>
<reference evidence="5 6" key="1">
    <citation type="submission" date="2020-04" db="EMBL/GenBank/DDBJ databases">
        <authorList>
            <person name="Klaysubun C."/>
            <person name="Duangmal K."/>
            <person name="Lipun K."/>
        </authorList>
    </citation>
    <scope>NUCLEOTIDE SEQUENCE [LARGE SCALE GENOMIC DNA]</scope>
    <source>
        <strain evidence="5 6">K10HN5</strain>
    </source>
</reference>
<dbReference type="InterPro" id="IPR016167">
    <property type="entry name" value="FAD-bd_PCMH_sub1"/>
</dbReference>